<feature type="domain" description="Enoyl reductase (ER)" evidence="3">
    <location>
        <begin position="11"/>
        <end position="318"/>
    </location>
</feature>
<dbReference type="Pfam" id="PF13602">
    <property type="entry name" value="ADH_zinc_N_2"/>
    <property type="match status" value="1"/>
</dbReference>
<evidence type="ECO:0000259" key="3">
    <source>
        <dbReference type="SMART" id="SM00829"/>
    </source>
</evidence>
<dbReference type="GO" id="GO:0008270">
    <property type="term" value="F:zinc ion binding"/>
    <property type="evidence" value="ECO:0007669"/>
    <property type="project" value="InterPro"/>
</dbReference>
<dbReference type="InterPro" id="IPR013154">
    <property type="entry name" value="ADH-like_N"/>
</dbReference>
<dbReference type="InterPro" id="IPR020843">
    <property type="entry name" value="ER"/>
</dbReference>
<comment type="caution">
    <text evidence="4">The sequence shown here is derived from an EMBL/GenBank/DDBJ whole genome shotgun (WGS) entry which is preliminary data.</text>
</comment>
<accession>A0A1Q8V9A9</accession>
<dbReference type="InterPro" id="IPR011032">
    <property type="entry name" value="GroES-like_sf"/>
</dbReference>
<evidence type="ECO:0000313" key="4">
    <source>
        <dbReference type="EMBL" id="OLO44683.1"/>
    </source>
</evidence>
<dbReference type="PANTHER" id="PTHR48106">
    <property type="entry name" value="QUINONE OXIDOREDUCTASE PIG3-RELATED"/>
    <property type="match status" value="1"/>
</dbReference>
<dbReference type="Gene3D" id="3.90.180.10">
    <property type="entry name" value="Medium-chain alcohol dehydrogenases, catalytic domain"/>
    <property type="match status" value="1"/>
</dbReference>
<dbReference type="InterPro" id="IPR002364">
    <property type="entry name" value="Quin_OxRdtase/zeta-crystal_CS"/>
</dbReference>
<keyword evidence="1" id="KW-0521">NADP</keyword>
<evidence type="ECO:0000256" key="2">
    <source>
        <dbReference type="ARBA" id="ARBA00023002"/>
    </source>
</evidence>
<dbReference type="Proteomes" id="UP000186857">
    <property type="component" value="Unassembled WGS sequence"/>
</dbReference>
<name>A0A1Q8V9A9_9ACTO</name>
<gene>
    <name evidence="4" type="ORF">BKH29_06485</name>
</gene>
<dbReference type="Gene3D" id="3.40.50.720">
    <property type="entry name" value="NAD(P)-binding Rossmann-like Domain"/>
    <property type="match status" value="1"/>
</dbReference>
<sequence>MKAMQIISFDGPASGLRYQEAPTPEPGPGQIAVDVDHAGVGYVEALFTEGLVPIDLPWTPGLEVSGRVRALGDGVDGYRVGEAVVALTITGGGGYGQVAVAPAELVVPLPAGLDPVVAAAVPANSTTALVALEEIAHLRRGESVLVHAAAGGLGSQVGQVARLLGAGRVVGVTRSEAKRQEILDLGYDEAWLTEELDDVEPAQFDIVADPVAGPARLRSLDLLRTGGRLLALGDASQAQDQQVSTTSLWLRGIGVTGFNLGAFSRANPALVGGHLRRAVELVASGELRVHVTDRLPIQEAAQAVAAVRAGTTTGKIVLTHSQD</sequence>
<evidence type="ECO:0000256" key="1">
    <source>
        <dbReference type="ARBA" id="ARBA00022857"/>
    </source>
</evidence>
<keyword evidence="2" id="KW-0560">Oxidoreductase</keyword>
<organism evidence="4 5">
    <name type="scientific">Actinomyces oris</name>
    <dbReference type="NCBI Taxonomy" id="544580"/>
    <lineage>
        <taxon>Bacteria</taxon>
        <taxon>Bacillati</taxon>
        <taxon>Actinomycetota</taxon>
        <taxon>Actinomycetes</taxon>
        <taxon>Actinomycetales</taxon>
        <taxon>Actinomycetaceae</taxon>
        <taxon>Actinomyces</taxon>
    </lineage>
</organism>
<protein>
    <submittedName>
        <fullName evidence="4">NADPH:quinone reductase</fullName>
    </submittedName>
</protein>
<dbReference type="InterPro" id="IPR036291">
    <property type="entry name" value="NAD(P)-bd_dom_sf"/>
</dbReference>
<dbReference type="AlphaFoldDB" id="A0A1Q8V9A9"/>
<dbReference type="Pfam" id="PF08240">
    <property type="entry name" value="ADH_N"/>
    <property type="match status" value="1"/>
</dbReference>
<dbReference type="PROSITE" id="PS01162">
    <property type="entry name" value="QOR_ZETA_CRYSTAL"/>
    <property type="match status" value="1"/>
</dbReference>
<dbReference type="SUPFAM" id="SSF50129">
    <property type="entry name" value="GroES-like"/>
    <property type="match status" value="1"/>
</dbReference>
<proteinExistence type="predicted"/>
<dbReference type="EMBL" id="MSKJ01000013">
    <property type="protein sequence ID" value="OLO44683.1"/>
    <property type="molecule type" value="Genomic_DNA"/>
</dbReference>
<dbReference type="SUPFAM" id="SSF51735">
    <property type="entry name" value="NAD(P)-binding Rossmann-fold domains"/>
    <property type="match status" value="1"/>
</dbReference>
<reference evidence="4 5" key="1">
    <citation type="submission" date="2016-12" db="EMBL/GenBank/DDBJ databases">
        <title>Genomic Comparison of strains in the 'Actinomyces naeslundii' Group.</title>
        <authorList>
            <person name="Mughal S.R."/>
            <person name="Do T."/>
            <person name="Gilbert S.C."/>
            <person name="Witherden E.A."/>
            <person name="Didelot X."/>
            <person name="Beighton D."/>
        </authorList>
    </citation>
    <scope>NUCLEOTIDE SEQUENCE [LARGE SCALE GENOMIC DNA]</scope>
    <source>
        <strain evidence="4 5">CCUG 33920</strain>
    </source>
</reference>
<dbReference type="OrthoDB" id="3567264at2"/>
<evidence type="ECO:0000313" key="5">
    <source>
        <dbReference type="Proteomes" id="UP000186857"/>
    </source>
</evidence>
<dbReference type="SMART" id="SM00829">
    <property type="entry name" value="PKS_ER"/>
    <property type="match status" value="1"/>
</dbReference>
<dbReference type="GO" id="GO:0070402">
    <property type="term" value="F:NADPH binding"/>
    <property type="evidence" value="ECO:0007669"/>
    <property type="project" value="TreeGrafter"/>
</dbReference>
<dbReference type="GO" id="GO:0016651">
    <property type="term" value="F:oxidoreductase activity, acting on NAD(P)H"/>
    <property type="evidence" value="ECO:0007669"/>
    <property type="project" value="TreeGrafter"/>
</dbReference>
<dbReference type="RefSeq" id="WP_075376739.1">
    <property type="nucleotide sequence ID" value="NZ_MSKJ01000013.1"/>
</dbReference>